<dbReference type="CDD" id="cd06558">
    <property type="entry name" value="crotonase-like"/>
    <property type="match status" value="1"/>
</dbReference>
<dbReference type="AlphaFoldDB" id="A0A4T0WA96"/>
<name>A0A4T0WA96_9PEZI</name>
<dbReference type="OrthoDB" id="410701at2759"/>
<dbReference type="Proteomes" id="UP000305883">
    <property type="component" value="Unassembled WGS sequence"/>
</dbReference>
<dbReference type="EMBL" id="MWPZ01000003">
    <property type="protein sequence ID" value="TID02405.1"/>
    <property type="molecule type" value="Genomic_DNA"/>
</dbReference>
<dbReference type="Pfam" id="PF00378">
    <property type="entry name" value="ECH_1"/>
    <property type="match status" value="1"/>
</dbReference>
<feature type="signal peptide" evidence="1">
    <location>
        <begin position="1"/>
        <end position="21"/>
    </location>
</feature>
<dbReference type="PANTHER" id="PTHR43459:SF1">
    <property type="entry name" value="EG:BACN32G11.4 PROTEIN"/>
    <property type="match status" value="1"/>
</dbReference>
<dbReference type="InterPro" id="IPR029045">
    <property type="entry name" value="ClpP/crotonase-like_dom_sf"/>
</dbReference>
<dbReference type="SUPFAM" id="SSF52096">
    <property type="entry name" value="ClpP/crotonase"/>
    <property type="match status" value="1"/>
</dbReference>
<evidence type="ECO:0000313" key="2">
    <source>
        <dbReference type="EMBL" id="TID02405.1"/>
    </source>
</evidence>
<evidence type="ECO:0000256" key="1">
    <source>
        <dbReference type="SAM" id="SignalP"/>
    </source>
</evidence>
<gene>
    <name evidence="2" type="ORF">CH35J_003596</name>
</gene>
<comment type="caution">
    <text evidence="2">The sequence shown here is derived from an EMBL/GenBank/DDBJ whole genome shotgun (WGS) entry which is preliminary data.</text>
</comment>
<evidence type="ECO:0000313" key="3">
    <source>
        <dbReference type="Proteomes" id="UP000305883"/>
    </source>
</evidence>
<sequence length="296" mass="31900">MRSTISHGLAIVAVMAQAVNTLDLPEYAGLKTSQNASVLTVTFHNPSSPINLWNQDTQDGLTDLVSRLQGDNETKVVIFNSDVPKFFMAHLDLTMPALANPEFAETFGTLIYNISRLPQVTIGAVEGRARGAGNELLVSLDMRFATKGESLFGQPEVGSGLFPGGGGSQFLPGLIGRGRAMEYVLSSSDITAEDAAAIGWINRAFDTSAEMYGFVDQLARRLSLFPLSALSGGKQTINRASAPSLEHIVADGKDFFEQQARPEVQAIGRRSAELYGNTSAVDLELNLPDTIPRFYQ</sequence>
<dbReference type="InterPro" id="IPR001753">
    <property type="entry name" value="Enoyl-CoA_hydra/iso"/>
</dbReference>
<dbReference type="Gene3D" id="3.90.226.10">
    <property type="entry name" value="2-enoyl-CoA Hydratase, Chain A, domain 1"/>
    <property type="match status" value="1"/>
</dbReference>
<reference evidence="2 3" key="1">
    <citation type="journal article" date="2019" name="Genome Biol. Evol.">
        <title>Genomic Plasticity Mediated by Transposable Elements in the Plant Pathogenic Fungus Colletotrichum higginsianum.</title>
        <authorList>
            <person name="Tsushima A."/>
            <person name="Gan P."/>
            <person name="Kumakura N."/>
            <person name="Narusaka M."/>
            <person name="Takano Y."/>
            <person name="Narusaka Y."/>
            <person name="Shirasu K."/>
        </authorList>
    </citation>
    <scope>NUCLEOTIDE SEQUENCE [LARGE SCALE GENOMIC DNA]</scope>
    <source>
        <strain evidence="2 3">MAFF305635-RFP</strain>
    </source>
</reference>
<proteinExistence type="predicted"/>
<organism evidence="2 3">
    <name type="scientific">Colletotrichum higginsianum</name>
    <dbReference type="NCBI Taxonomy" id="80884"/>
    <lineage>
        <taxon>Eukaryota</taxon>
        <taxon>Fungi</taxon>
        <taxon>Dikarya</taxon>
        <taxon>Ascomycota</taxon>
        <taxon>Pezizomycotina</taxon>
        <taxon>Sordariomycetes</taxon>
        <taxon>Hypocreomycetidae</taxon>
        <taxon>Glomerellales</taxon>
        <taxon>Glomerellaceae</taxon>
        <taxon>Colletotrichum</taxon>
        <taxon>Colletotrichum destructivum species complex</taxon>
    </lineage>
</organism>
<feature type="chain" id="PRO_5020506432" evidence="1">
    <location>
        <begin position="22"/>
        <end position="296"/>
    </location>
</feature>
<keyword evidence="1" id="KW-0732">Signal</keyword>
<dbReference type="PANTHER" id="PTHR43459">
    <property type="entry name" value="ENOYL-COA HYDRATASE"/>
    <property type="match status" value="1"/>
</dbReference>
<protein>
    <submittedName>
        <fullName evidence="2">Short-chain-enoyl-CoA hydratase</fullName>
    </submittedName>
</protein>
<accession>A0A4T0WA96</accession>